<protein>
    <submittedName>
        <fullName evidence="1">Uncharacterized protein</fullName>
    </submittedName>
</protein>
<keyword evidence="2" id="KW-1185">Reference proteome</keyword>
<dbReference type="EMBL" id="VSRR010008682">
    <property type="protein sequence ID" value="MPC49123.1"/>
    <property type="molecule type" value="Genomic_DNA"/>
</dbReference>
<dbReference type="Proteomes" id="UP000324222">
    <property type="component" value="Unassembled WGS sequence"/>
</dbReference>
<sequence length="37" mass="4496">MLNPFRVQIGFWVMSVRRKFGRKIKVCKIEKNQYSHA</sequence>
<proteinExistence type="predicted"/>
<organism evidence="1 2">
    <name type="scientific">Portunus trituberculatus</name>
    <name type="common">Swimming crab</name>
    <name type="synonym">Neptunus trituberculatus</name>
    <dbReference type="NCBI Taxonomy" id="210409"/>
    <lineage>
        <taxon>Eukaryota</taxon>
        <taxon>Metazoa</taxon>
        <taxon>Ecdysozoa</taxon>
        <taxon>Arthropoda</taxon>
        <taxon>Crustacea</taxon>
        <taxon>Multicrustacea</taxon>
        <taxon>Malacostraca</taxon>
        <taxon>Eumalacostraca</taxon>
        <taxon>Eucarida</taxon>
        <taxon>Decapoda</taxon>
        <taxon>Pleocyemata</taxon>
        <taxon>Brachyura</taxon>
        <taxon>Eubrachyura</taxon>
        <taxon>Portunoidea</taxon>
        <taxon>Portunidae</taxon>
        <taxon>Portuninae</taxon>
        <taxon>Portunus</taxon>
    </lineage>
</organism>
<evidence type="ECO:0000313" key="1">
    <source>
        <dbReference type="EMBL" id="MPC49123.1"/>
    </source>
</evidence>
<gene>
    <name evidence="1" type="ORF">E2C01_042917</name>
</gene>
<reference evidence="1 2" key="1">
    <citation type="submission" date="2019-05" db="EMBL/GenBank/DDBJ databases">
        <title>Another draft genome of Portunus trituberculatus and its Hox gene families provides insights of decapod evolution.</title>
        <authorList>
            <person name="Jeong J.-H."/>
            <person name="Song I."/>
            <person name="Kim S."/>
            <person name="Choi T."/>
            <person name="Kim D."/>
            <person name="Ryu S."/>
            <person name="Kim W."/>
        </authorList>
    </citation>
    <scope>NUCLEOTIDE SEQUENCE [LARGE SCALE GENOMIC DNA]</scope>
    <source>
        <tissue evidence="1">Muscle</tissue>
    </source>
</reference>
<evidence type="ECO:0000313" key="2">
    <source>
        <dbReference type="Proteomes" id="UP000324222"/>
    </source>
</evidence>
<accession>A0A5B7FVY2</accession>
<dbReference type="AlphaFoldDB" id="A0A5B7FVY2"/>
<name>A0A5B7FVY2_PORTR</name>
<comment type="caution">
    <text evidence="1">The sequence shown here is derived from an EMBL/GenBank/DDBJ whole genome shotgun (WGS) entry which is preliminary data.</text>
</comment>